<organism evidence="9 10">
    <name type="scientific">Ravibacter arvi</name>
    <dbReference type="NCBI Taxonomy" id="2051041"/>
    <lineage>
        <taxon>Bacteria</taxon>
        <taxon>Pseudomonadati</taxon>
        <taxon>Bacteroidota</taxon>
        <taxon>Cytophagia</taxon>
        <taxon>Cytophagales</taxon>
        <taxon>Spirosomataceae</taxon>
        <taxon>Ravibacter</taxon>
    </lineage>
</organism>
<keyword evidence="5 7" id="KW-1133">Transmembrane helix</keyword>
<evidence type="ECO:0000256" key="2">
    <source>
        <dbReference type="ARBA" id="ARBA00006448"/>
    </source>
</evidence>
<keyword evidence="3" id="KW-1003">Cell membrane</keyword>
<evidence type="ECO:0000313" key="9">
    <source>
        <dbReference type="EMBL" id="GAA4436990.1"/>
    </source>
</evidence>
<evidence type="ECO:0000259" key="8">
    <source>
        <dbReference type="Pfam" id="PF04239"/>
    </source>
</evidence>
<dbReference type="Pfam" id="PF04239">
    <property type="entry name" value="DUF421"/>
    <property type="match status" value="1"/>
</dbReference>
<keyword evidence="6 7" id="KW-0472">Membrane</keyword>
<name>A0ABP8LXG1_9BACT</name>
<comment type="similarity">
    <text evidence="2">Belongs to the UPF0702 family.</text>
</comment>
<feature type="domain" description="YetF C-terminal" evidence="8">
    <location>
        <begin position="83"/>
        <end position="151"/>
    </location>
</feature>
<feature type="transmembrane region" description="Helical" evidence="7">
    <location>
        <begin position="6"/>
        <end position="25"/>
    </location>
</feature>
<evidence type="ECO:0000256" key="3">
    <source>
        <dbReference type="ARBA" id="ARBA00022475"/>
    </source>
</evidence>
<accession>A0ABP8LXG1</accession>
<proteinExistence type="inferred from homology"/>
<feature type="transmembrane region" description="Helical" evidence="7">
    <location>
        <begin position="60"/>
        <end position="77"/>
    </location>
</feature>
<feature type="transmembrane region" description="Helical" evidence="7">
    <location>
        <begin position="37"/>
        <end position="54"/>
    </location>
</feature>
<comment type="subcellular location">
    <subcellularLocation>
        <location evidence="1">Cell membrane</location>
        <topology evidence="1">Multi-pass membrane protein</topology>
    </subcellularLocation>
</comment>
<dbReference type="RefSeq" id="WP_345027784.1">
    <property type="nucleotide sequence ID" value="NZ_BAABEY010000016.1"/>
</dbReference>
<evidence type="ECO:0000256" key="1">
    <source>
        <dbReference type="ARBA" id="ARBA00004651"/>
    </source>
</evidence>
<dbReference type="Proteomes" id="UP001501508">
    <property type="component" value="Unassembled WGS sequence"/>
</dbReference>
<keyword evidence="4 7" id="KW-0812">Transmembrane</keyword>
<dbReference type="InterPro" id="IPR023090">
    <property type="entry name" value="UPF0702_alpha/beta_dom_sf"/>
</dbReference>
<gene>
    <name evidence="9" type="ORF">GCM10023091_15650</name>
</gene>
<evidence type="ECO:0000256" key="7">
    <source>
        <dbReference type="SAM" id="Phobius"/>
    </source>
</evidence>
<protein>
    <submittedName>
        <fullName evidence="9">DUF421 domain-containing protein</fullName>
    </submittedName>
</protein>
<keyword evidence="10" id="KW-1185">Reference proteome</keyword>
<dbReference type="EMBL" id="BAABEY010000016">
    <property type="protein sequence ID" value="GAA4436990.1"/>
    <property type="molecule type" value="Genomic_DNA"/>
</dbReference>
<evidence type="ECO:0000256" key="5">
    <source>
        <dbReference type="ARBA" id="ARBA00022989"/>
    </source>
</evidence>
<sequence>MNLLYFDIIGRSVAVYLFMLLAIRLTGKKELSQLNTADVVLILLISNSVQNAMVGTDTSLAGGLIAAAALFLLNYLLKKWLFKNEKFRRLLNEKPEILIHNGKLDFDMLSRLSITNEELQEAMREHGVERYADVKLGMLESDGNISIISGSGTLKHTQFKRKHSHKTLGTLDN</sequence>
<evidence type="ECO:0000256" key="6">
    <source>
        <dbReference type="ARBA" id="ARBA00023136"/>
    </source>
</evidence>
<reference evidence="10" key="1">
    <citation type="journal article" date="2019" name="Int. J. Syst. Evol. Microbiol.">
        <title>The Global Catalogue of Microorganisms (GCM) 10K type strain sequencing project: providing services to taxonomists for standard genome sequencing and annotation.</title>
        <authorList>
            <consortium name="The Broad Institute Genomics Platform"/>
            <consortium name="The Broad Institute Genome Sequencing Center for Infectious Disease"/>
            <person name="Wu L."/>
            <person name="Ma J."/>
        </authorList>
    </citation>
    <scope>NUCLEOTIDE SEQUENCE [LARGE SCALE GENOMIC DNA]</scope>
    <source>
        <strain evidence="10">JCM 31920</strain>
    </source>
</reference>
<dbReference type="InterPro" id="IPR007353">
    <property type="entry name" value="DUF421"/>
</dbReference>
<dbReference type="PANTHER" id="PTHR34582:SF6">
    <property type="entry name" value="UPF0702 TRANSMEMBRANE PROTEIN YCAP"/>
    <property type="match status" value="1"/>
</dbReference>
<evidence type="ECO:0000256" key="4">
    <source>
        <dbReference type="ARBA" id="ARBA00022692"/>
    </source>
</evidence>
<dbReference type="Gene3D" id="3.30.240.20">
    <property type="entry name" value="bsu07140 like domains"/>
    <property type="match status" value="1"/>
</dbReference>
<dbReference type="PANTHER" id="PTHR34582">
    <property type="entry name" value="UPF0702 TRANSMEMBRANE PROTEIN YCAP"/>
    <property type="match status" value="1"/>
</dbReference>
<comment type="caution">
    <text evidence="9">The sequence shown here is derived from an EMBL/GenBank/DDBJ whole genome shotgun (WGS) entry which is preliminary data.</text>
</comment>
<evidence type="ECO:0000313" key="10">
    <source>
        <dbReference type="Proteomes" id="UP001501508"/>
    </source>
</evidence>